<evidence type="ECO:0000256" key="2">
    <source>
        <dbReference type="ARBA" id="ARBA00007422"/>
    </source>
</evidence>
<reference evidence="11 12" key="1">
    <citation type="journal article" date="2018" name="BMC Genomics">
        <title>Comparative genome analysis of jujube witches'-broom Phytoplasma, an obligate pathogen that causes jujube witches'-broom disease.</title>
        <authorList>
            <person name="Wang J."/>
            <person name="Song L."/>
            <person name="Jiao Q."/>
            <person name="Yang S."/>
            <person name="Gao R."/>
            <person name="Lu X."/>
            <person name="Zhou G."/>
        </authorList>
    </citation>
    <scope>NUCLEOTIDE SEQUENCE [LARGE SCALE GENOMIC DNA]</scope>
    <source>
        <strain evidence="11">Jwb-nky</strain>
    </source>
</reference>
<keyword evidence="5 9" id="KW-0312">Gluconeogenesis</keyword>
<keyword evidence="8 9" id="KW-0413">Isomerase</keyword>
<feature type="active site" description="Proton acceptor" evidence="9">
    <location>
        <position position="166"/>
    </location>
</feature>
<sequence length="262" mass="29722">MRKIVIAGNWKMNKCKDSALNFIYQINNKMPDRKKIETIIFPQITLLDVLTQIEGKNLRIGAQNVFYKNEGAYTGEISPKNIHSLGVKYALIGHCERRTLFGETDQTVNLKLLALLNINIYPIVCIGEDITTKNENKTKIFLEKQLENIFQNVSQDSIEKIILAYEPFWAIGTGKSLQPEDANEIIKNIRQKVASLFSEELAQKIRIIYGGSTNESNIEIILKQKEIDGVLIGNSSLQVSSFLSFAETGLKIYNEKYSDNLE</sequence>
<dbReference type="GO" id="GO:0046166">
    <property type="term" value="P:glyceraldehyde-3-phosphate biosynthetic process"/>
    <property type="evidence" value="ECO:0007669"/>
    <property type="project" value="TreeGrafter"/>
</dbReference>
<dbReference type="NCBIfam" id="TIGR00419">
    <property type="entry name" value="tim"/>
    <property type="match status" value="1"/>
</dbReference>
<dbReference type="UniPathway" id="UPA00109">
    <property type="reaction ID" value="UER00189"/>
</dbReference>
<dbReference type="GO" id="GO:0005829">
    <property type="term" value="C:cytosol"/>
    <property type="evidence" value="ECO:0007669"/>
    <property type="project" value="TreeGrafter"/>
</dbReference>
<keyword evidence="7 9" id="KW-0324">Glycolysis</keyword>
<dbReference type="UniPathway" id="UPA00138"/>
<evidence type="ECO:0000256" key="6">
    <source>
        <dbReference type="ARBA" id="ARBA00022490"/>
    </source>
</evidence>
<evidence type="ECO:0000313" key="12">
    <source>
        <dbReference type="Proteomes" id="UP000272462"/>
    </source>
</evidence>
<feature type="binding site" evidence="9">
    <location>
        <begin position="9"/>
        <end position="11"/>
    </location>
    <ligand>
        <name>substrate</name>
    </ligand>
</feature>
<comment type="function">
    <text evidence="9">Involved in the gluconeogenesis. Catalyzes stereospecifically the conversion of dihydroxyacetone phosphate (DHAP) to D-glyceraldehyde-3-phosphate (G3P).</text>
</comment>
<comment type="subunit">
    <text evidence="9 10">Homodimer.</text>
</comment>
<keyword evidence="6 9" id="KW-0963">Cytoplasm</keyword>
<evidence type="ECO:0000256" key="1">
    <source>
        <dbReference type="ARBA" id="ARBA00004680"/>
    </source>
</evidence>
<evidence type="ECO:0000256" key="7">
    <source>
        <dbReference type="ARBA" id="ARBA00023152"/>
    </source>
</evidence>
<dbReference type="PROSITE" id="PS51440">
    <property type="entry name" value="TIM_2"/>
    <property type="match status" value="1"/>
</dbReference>
<dbReference type="InterPro" id="IPR000652">
    <property type="entry name" value="Triosephosphate_isomerase"/>
</dbReference>
<dbReference type="PANTHER" id="PTHR21139:SF42">
    <property type="entry name" value="TRIOSEPHOSPHATE ISOMERASE"/>
    <property type="match status" value="1"/>
</dbReference>
<dbReference type="SUPFAM" id="SSF51351">
    <property type="entry name" value="Triosephosphate isomerase (TIM)"/>
    <property type="match status" value="1"/>
</dbReference>
<proteinExistence type="inferred from homology"/>
<keyword evidence="12" id="KW-1185">Reference proteome</keyword>
<comment type="caution">
    <text evidence="9">Lacks conserved residue(s) required for the propagation of feature annotation.</text>
</comment>
<dbReference type="OrthoDB" id="9809429at2"/>
<dbReference type="InterPro" id="IPR035990">
    <property type="entry name" value="TIM_sf"/>
</dbReference>
<dbReference type="KEGG" id="pzi:CWO85_02750"/>
<dbReference type="FunFam" id="3.20.20.70:FF:000016">
    <property type="entry name" value="Triosephosphate isomerase"/>
    <property type="match status" value="1"/>
</dbReference>
<feature type="active site" description="Electrophile" evidence="9">
    <location>
        <position position="94"/>
    </location>
</feature>
<dbReference type="InterPro" id="IPR022896">
    <property type="entry name" value="TrioseP_Isoase_bac/euk"/>
</dbReference>
<evidence type="ECO:0000256" key="3">
    <source>
        <dbReference type="ARBA" id="ARBA00011940"/>
    </source>
</evidence>
<dbReference type="Proteomes" id="UP000272462">
    <property type="component" value="Chromosome"/>
</dbReference>
<dbReference type="GO" id="GO:0006094">
    <property type="term" value="P:gluconeogenesis"/>
    <property type="evidence" value="ECO:0007669"/>
    <property type="project" value="UniProtKB-UniRule"/>
</dbReference>
<comment type="pathway">
    <text evidence="9 10">Carbohydrate biosynthesis; gluconeogenesis.</text>
</comment>
<comment type="catalytic activity">
    <reaction evidence="9 10">
        <text>D-glyceraldehyde 3-phosphate = dihydroxyacetone phosphate</text>
        <dbReference type="Rhea" id="RHEA:18585"/>
        <dbReference type="ChEBI" id="CHEBI:57642"/>
        <dbReference type="ChEBI" id="CHEBI:59776"/>
        <dbReference type="EC" id="5.3.1.1"/>
    </reaction>
</comment>
<evidence type="ECO:0000313" key="11">
    <source>
        <dbReference type="EMBL" id="AYJ01407.1"/>
    </source>
</evidence>
<dbReference type="AlphaFoldDB" id="A0A660HMY8"/>
<evidence type="ECO:0000256" key="10">
    <source>
        <dbReference type="RuleBase" id="RU363013"/>
    </source>
</evidence>
<dbReference type="InterPro" id="IPR013785">
    <property type="entry name" value="Aldolase_TIM"/>
</dbReference>
<accession>A0A660HMY8</accession>
<comment type="subcellular location">
    <subcellularLocation>
        <location evidence="9 10">Cytoplasm</location>
    </subcellularLocation>
</comment>
<dbReference type="EC" id="5.3.1.1" evidence="3 9"/>
<dbReference type="GO" id="GO:0004807">
    <property type="term" value="F:triose-phosphate isomerase activity"/>
    <property type="evidence" value="ECO:0007669"/>
    <property type="project" value="UniProtKB-UniRule"/>
</dbReference>
<comment type="pathway">
    <text evidence="1 9 10">Carbohydrate degradation; glycolysis; D-glyceraldehyde 3-phosphate from glycerone phosphate: step 1/1.</text>
</comment>
<organism evidence="11 12">
    <name type="scientific">Ziziphus jujuba witches'-broom phytoplasma</name>
    <dbReference type="NCBI Taxonomy" id="135727"/>
    <lineage>
        <taxon>Bacteria</taxon>
        <taxon>Bacillati</taxon>
        <taxon>Mycoplasmatota</taxon>
        <taxon>Mollicutes</taxon>
        <taxon>Acholeplasmatales</taxon>
        <taxon>Acholeplasmataceae</taxon>
        <taxon>Candidatus Phytoplasma</taxon>
        <taxon>16SrV (Elm yellows group)</taxon>
    </lineage>
</organism>
<gene>
    <name evidence="9" type="primary">tpiA</name>
    <name evidence="11" type="ORF">CWO85_02750</name>
</gene>
<evidence type="ECO:0000256" key="5">
    <source>
        <dbReference type="ARBA" id="ARBA00022432"/>
    </source>
</evidence>
<dbReference type="EMBL" id="CP025121">
    <property type="protein sequence ID" value="AYJ01407.1"/>
    <property type="molecule type" value="Genomic_DNA"/>
</dbReference>
<dbReference type="CDD" id="cd00311">
    <property type="entry name" value="TIM"/>
    <property type="match status" value="1"/>
</dbReference>
<dbReference type="Gene3D" id="3.20.20.70">
    <property type="entry name" value="Aldolase class I"/>
    <property type="match status" value="1"/>
</dbReference>
<feature type="binding site" evidence="9">
    <location>
        <position position="212"/>
    </location>
    <ligand>
        <name>substrate</name>
    </ligand>
</feature>
<feature type="binding site" evidence="9">
    <location>
        <position position="172"/>
    </location>
    <ligand>
        <name>substrate</name>
    </ligand>
</feature>
<comment type="similarity">
    <text evidence="2 9 10">Belongs to the triosephosphate isomerase family.</text>
</comment>
<evidence type="ECO:0000256" key="4">
    <source>
        <dbReference type="ARBA" id="ARBA00019397"/>
    </source>
</evidence>
<protein>
    <recommendedName>
        <fullName evidence="4 9">Triosephosphate isomerase</fullName>
        <shortName evidence="9">TIM</shortName>
        <shortName evidence="9">TPI</shortName>
        <ecNumber evidence="3 9">5.3.1.1</ecNumber>
    </recommendedName>
    <alternativeName>
        <fullName evidence="9">Triose-phosphate isomerase</fullName>
    </alternativeName>
</protein>
<dbReference type="GO" id="GO:0006096">
    <property type="term" value="P:glycolytic process"/>
    <property type="evidence" value="ECO:0007669"/>
    <property type="project" value="UniProtKB-UniRule"/>
</dbReference>
<evidence type="ECO:0000256" key="8">
    <source>
        <dbReference type="ARBA" id="ARBA00023235"/>
    </source>
</evidence>
<evidence type="ECO:0000256" key="9">
    <source>
        <dbReference type="HAMAP-Rule" id="MF_00147"/>
    </source>
</evidence>
<dbReference type="Pfam" id="PF00121">
    <property type="entry name" value="TIM"/>
    <property type="match status" value="1"/>
</dbReference>
<name>A0A660HMY8_ZIZJU</name>
<dbReference type="HAMAP" id="MF_00147_B">
    <property type="entry name" value="TIM_B"/>
    <property type="match status" value="1"/>
</dbReference>
<dbReference type="GO" id="GO:0019563">
    <property type="term" value="P:glycerol catabolic process"/>
    <property type="evidence" value="ECO:0007669"/>
    <property type="project" value="TreeGrafter"/>
</dbReference>
<dbReference type="PANTHER" id="PTHR21139">
    <property type="entry name" value="TRIOSEPHOSPHATE ISOMERASE"/>
    <property type="match status" value="1"/>
</dbReference>